<gene>
    <name evidence="2" type="ORF">H8K43_01980</name>
</gene>
<evidence type="ECO:0000256" key="1">
    <source>
        <dbReference type="SAM" id="Phobius"/>
    </source>
</evidence>
<comment type="caution">
    <text evidence="2">The sequence shown here is derived from an EMBL/GenBank/DDBJ whole genome shotgun (WGS) entry which is preliminary data.</text>
</comment>
<evidence type="ECO:0000313" key="3">
    <source>
        <dbReference type="Proteomes" id="UP000654304"/>
    </source>
</evidence>
<keyword evidence="1" id="KW-0812">Transmembrane</keyword>
<dbReference type="EMBL" id="JACOGD010000001">
    <property type="protein sequence ID" value="MBC3930426.1"/>
    <property type="molecule type" value="Genomic_DNA"/>
</dbReference>
<proteinExistence type="predicted"/>
<keyword evidence="1" id="KW-0472">Membrane</keyword>
<dbReference type="Proteomes" id="UP000654304">
    <property type="component" value="Unassembled WGS sequence"/>
</dbReference>
<keyword evidence="1" id="KW-1133">Transmembrane helix</keyword>
<evidence type="ECO:0000313" key="2">
    <source>
        <dbReference type="EMBL" id="MBC3930426.1"/>
    </source>
</evidence>
<feature type="transmembrane region" description="Helical" evidence="1">
    <location>
        <begin position="59"/>
        <end position="86"/>
    </location>
</feature>
<dbReference type="RefSeq" id="WP_186902301.1">
    <property type="nucleotide sequence ID" value="NZ_JACOGD010000001.1"/>
</dbReference>
<feature type="transmembrane region" description="Helical" evidence="1">
    <location>
        <begin position="20"/>
        <end position="47"/>
    </location>
</feature>
<name>A0ABR7A112_9BURK</name>
<accession>A0ABR7A112</accession>
<keyword evidence="3" id="KW-1185">Reference proteome</keyword>
<sequence>MYSQIKLDQLTAGSIYKITFLGLAFSLMPLCLVFGVFAVFGFNTIIWNGQPVHGLSGLLLSPIIAAIIASLLGGFVGTACVAGLWLHSKFRPLTLSGKNISHDQQSVS</sequence>
<reference evidence="2 3" key="1">
    <citation type="submission" date="2020-08" db="EMBL/GenBank/DDBJ databases">
        <title>Novel species isolated from subtropical streams in China.</title>
        <authorList>
            <person name="Lu H."/>
        </authorList>
    </citation>
    <scope>NUCLEOTIDE SEQUENCE [LARGE SCALE GENOMIC DNA]</scope>
    <source>
        <strain evidence="2 3">CY22W</strain>
    </source>
</reference>
<organism evidence="2 3">
    <name type="scientific">Undibacterium curvum</name>
    <dbReference type="NCBI Taxonomy" id="2762294"/>
    <lineage>
        <taxon>Bacteria</taxon>
        <taxon>Pseudomonadati</taxon>
        <taxon>Pseudomonadota</taxon>
        <taxon>Betaproteobacteria</taxon>
        <taxon>Burkholderiales</taxon>
        <taxon>Oxalobacteraceae</taxon>
        <taxon>Undibacterium</taxon>
    </lineage>
</organism>
<protein>
    <submittedName>
        <fullName evidence="2">Uncharacterized protein</fullName>
    </submittedName>
</protein>